<dbReference type="Proteomes" id="UP000324897">
    <property type="component" value="Chromosome 3"/>
</dbReference>
<dbReference type="AlphaFoldDB" id="A0A5J9TML2"/>
<organism evidence="1 2">
    <name type="scientific">Eragrostis curvula</name>
    <name type="common">weeping love grass</name>
    <dbReference type="NCBI Taxonomy" id="38414"/>
    <lineage>
        <taxon>Eukaryota</taxon>
        <taxon>Viridiplantae</taxon>
        <taxon>Streptophyta</taxon>
        <taxon>Embryophyta</taxon>
        <taxon>Tracheophyta</taxon>
        <taxon>Spermatophyta</taxon>
        <taxon>Magnoliopsida</taxon>
        <taxon>Liliopsida</taxon>
        <taxon>Poales</taxon>
        <taxon>Poaceae</taxon>
        <taxon>PACMAD clade</taxon>
        <taxon>Chloridoideae</taxon>
        <taxon>Eragrostideae</taxon>
        <taxon>Eragrostidinae</taxon>
        <taxon>Eragrostis</taxon>
    </lineage>
</organism>
<keyword evidence="2" id="KW-1185">Reference proteome</keyword>
<proteinExistence type="predicted"/>
<evidence type="ECO:0000313" key="2">
    <source>
        <dbReference type="Proteomes" id="UP000324897"/>
    </source>
</evidence>
<accession>A0A5J9TML2</accession>
<reference evidence="1 2" key="1">
    <citation type="journal article" date="2019" name="Sci. Rep.">
        <title>A high-quality genome of Eragrostis curvula grass provides insights into Poaceae evolution and supports new strategies to enhance forage quality.</title>
        <authorList>
            <person name="Carballo J."/>
            <person name="Santos B.A.C.M."/>
            <person name="Zappacosta D."/>
            <person name="Garbus I."/>
            <person name="Selva J.P."/>
            <person name="Gallo C.A."/>
            <person name="Diaz A."/>
            <person name="Albertini E."/>
            <person name="Caccamo M."/>
            <person name="Echenique V."/>
        </authorList>
    </citation>
    <scope>NUCLEOTIDE SEQUENCE [LARGE SCALE GENOMIC DNA]</scope>
    <source>
        <strain evidence="2">cv. Victoria</strain>
        <tissue evidence="1">Leaf</tissue>
    </source>
</reference>
<sequence>MRLRGYNTSWAAGVEERAVASIAGPVRAVTVFFDAALSDRASKLQHVPVAEYTENLRNM</sequence>
<gene>
    <name evidence="1" type="ORF">EJB05_46166</name>
</gene>
<dbReference type="OrthoDB" id="671439at2759"/>
<name>A0A5J9TML2_9POAL</name>
<feature type="non-terminal residue" evidence="1">
    <location>
        <position position="1"/>
    </location>
</feature>
<dbReference type="Gramene" id="TVU12515">
    <property type="protein sequence ID" value="TVU12515"/>
    <property type="gene ID" value="EJB05_46166"/>
</dbReference>
<evidence type="ECO:0000313" key="1">
    <source>
        <dbReference type="EMBL" id="TVU12515.1"/>
    </source>
</evidence>
<dbReference type="Gene3D" id="3.40.50.1110">
    <property type="entry name" value="SGNH hydrolase"/>
    <property type="match status" value="1"/>
</dbReference>
<dbReference type="InterPro" id="IPR036514">
    <property type="entry name" value="SGNH_hydro_sf"/>
</dbReference>
<protein>
    <submittedName>
        <fullName evidence="1">Uncharacterized protein</fullName>
    </submittedName>
</protein>
<dbReference type="EMBL" id="RWGY01000039">
    <property type="protein sequence ID" value="TVU12515.1"/>
    <property type="molecule type" value="Genomic_DNA"/>
</dbReference>
<comment type="caution">
    <text evidence="1">The sequence shown here is derived from an EMBL/GenBank/DDBJ whole genome shotgun (WGS) entry which is preliminary data.</text>
</comment>